<organism evidence="2 3">
    <name type="scientific">Porites evermanni</name>
    <dbReference type="NCBI Taxonomy" id="104178"/>
    <lineage>
        <taxon>Eukaryota</taxon>
        <taxon>Metazoa</taxon>
        <taxon>Cnidaria</taxon>
        <taxon>Anthozoa</taxon>
        <taxon>Hexacorallia</taxon>
        <taxon>Scleractinia</taxon>
        <taxon>Fungiina</taxon>
        <taxon>Poritidae</taxon>
        <taxon>Porites</taxon>
    </lineage>
</organism>
<gene>
    <name evidence="2" type="ORF">PEVE_00021791</name>
</gene>
<dbReference type="Proteomes" id="UP001159427">
    <property type="component" value="Unassembled WGS sequence"/>
</dbReference>
<protein>
    <submittedName>
        <fullName evidence="2">Uncharacterized protein</fullName>
    </submittedName>
</protein>
<accession>A0ABN8M6W3</accession>
<feature type="region of interest" description="Disordered" evidence="1">
    <location>
        <begin position="1"/>
        <end position="25"/>
    </location>
</feature>
<comment type="caution">
    <text evidence="2">The sequence shown here is derived from an EMBL/GenBank/DDBJ whole genome shotgun (WGS) entry which is preliminary data.</text>
</comment>
<proteinExistence type="predicted"/>
<evidence type="ECO:0000313" key="3">
    <source>
        <dbReference type="Proteomes" id="UP001159427"/>
    </source>
</evidence>
<evidence type="ECO:0000313" key="2">
    <source>
        <dbReference type="EMBL" id="CAH3024158.1"/>
    </source>
</evidence>
<sequence>MSSSGKRPALDRNSEEAGPSAKRRAPIKNRLLKLYGKNDISNNKLRAVDSFSKGKDFGAICRELRVQRATAEVYTIDAFCWEEYRS</sequence>
<evidence type="ECO:0000256" key="1">
    <source>
        <dbReference type="SAM" id="MobiDB-lite"/>
    </source>
</evidence>
<reference evidence="2 3" key="1">
    <citation type="submission" date="2022-05" db="EMBL/GenBank/DDBJ databases">
        <authorList>
            <consortium name="Genoscope - CEA"/>
            <person name="William W."/>
        </authorList>
    </citation>
    <scope>NUCLEOTIDE SEQUENCE [LARGE SCALE GENOMIC DNA]</scope>
</reference>
<keyword evidence="3" id="KW-1185">Reference proteome</keyword>
<dbReference type="EMBL" id="CALNXI010000291">
    <property type="protein sequence ID" value="CAH3024158.1"/>
    <property type="molecule type" value="Genomic_DNA"/>
</dbReference>
<name>A0ABN8M6W3_9CNID</name>